<dbReference type="Proteomes" id="UP001176941">
    <property type="component" value="Chromosome 9"/>
</dbReference>
<keyword evidence="3" id="KW-1185">Reference proteome</keyword>
<proteinExistence type="predicted"/>
<protein>
    <submittedName>
        <fullName evidence="2">Uncharacterized protein</fullName>
    </submittedName>
</protein>
<feature type="compositionally biased region" description="Basic and acidic residues" evidence="1">
    <location>
        <begin position="1"/>
        <end position="21"/>
    </location>
</feature>
<evidence type="ECO:0000313" key="3">
    <source>
        <dbReference type="Proteomes" id="UP001176941"/>
    </source>
</evidence>
<gene>
    <name evidence="2" type="ORF">MRATA1EN1_LOCUS28446</name>
</gene>
<organism evidence="2 3">
    <name type="scientific">Rangifer tarandus platyrhynchus</name>
    <name type="common">Svalbard reindeer</name>
    <dbReference type="NCBI Taxonomy" id="3082113"/>
    <lineage>
        <taxon>Eukaryota</taxon>
        <taxon>Metazoa</taxon>
        <taxon>Chordata</taxon>
        <taxon>Craniata</taxon>
        <taxon>Vertebrata</taxon>
        <taxon>Euteleostomi</taxon>
        <taxon>Mammalia</taxon>
        <taxon>Eutheria</taxon>
        <taxon>Laurasiatheria</taxon>
        <taxon>Artiodactyla</taxon>
        <taxon>Ruminantia</taxon>
        <taxon>Pecora</taxon>
        <taxon>Cervidae</taxon>
        <taxon>Odocoileinae</taxon>
        <taxon>Rangifer</taxon>
    </lineage>
</organism>
<name>A0ABN9A0G2_RANTA</name>
<reference evidence="2" key="1">
    <citation type="submission" date="2023-04" db="EMBL/GenBank/DDBJ databases">
        <authorList>
            <consortium name="ELIXIR-Norway"/>
        </authorList>
    </citation>
    <scope>NUCLEOTIDE SEQUENCE [LARGE SCALE GENOMIC DNA]</scope>
</reference>
<sequence>MAVESGRRLRERAPGGDEGRPAVRTVAEDAPVPASGSGGGAGTRCLGGTGFTAERAWCPGSAPRRRTRLFCPRAHPTPT</sequence>
<accession>A0ABN9A0G2</accession>
<dbReference type="EMBL" id="OX459945">
    <property type="protein sequence ID" value="CAI9179484.1"/>
    <property type="molecule type" value="Genomic_DNA"/>
</dbReference>
<evidence type="ECO:0000256" key="1">
    <source>
        <dbReference type="SAM" id="MobiDB-lite"/>
    </source>
</evidence>
<feature type="region of interest" description="Disordered" evidence="1">
    <location>
        <begin position="1"/>
        <end position="42"/>
    </location>
</feature>
<evidence type="ECO:0000313" key="2">
    <source>
        <dbReference type="EMBL" id="CAI9179484.1"/>
    </source>
</evidence>